<feature type="compositionally biased region" description="Basic and acidic residues" evidence="1">
    <location>
        <begin position="45"/>
        <end position="57"/>
    </location>
</feature>
<dbReference type="AlphaFoldDB" id="A0A9P4TJG3"/>
<gene>
    <name evidence="2" type="ORF">E8E13_010695</name>
</gene>
<name>A0A9P4TJG3_CURKU</name>
<evidence type="ECO:0000313" key="3">
    <source>
        <dbReference type="Proteomes" id="UP000801428"/>
    </source>
</evidence>
<accession>A0A9P4TJG3</accession>
<dbReference type="EMBL" id="SWKU01000006">
    <property type="protein sequence ID" value="KAF3006029.1"/>
    <property type="molecule type" value="Genomic_DNA"/>
</dbReference>
<dbReference type="Proteomes" id="UP000801428">
    <property type="component" value="Unassembled WGS sequence"/>
</dbReference>
<sequence>MGKNRRRGKRKQSTLPSHLRVALREGRQADANNSGEEMGDVIESIEERAEAFAKELSELQARGATSSDRAVSSSTSPDREDAPSSDREVSWSASPDREDAVMRQPTRENMRESDISGQDREMKSEDEGSPNPCQPPSQNLFEDSLPAIKDESSGSPSDSSEDDALVTSKTTNSRVESFAPRQ</sequence>
<keyword evidence="3" id="KW-1185">Reference proteome</keyword>
<feature type="compositionally biased region" description="Basic residues" evidence="1">
    <location>
        <begin position="1"/>
        <end position="12"/>
    </location>
</feature>
<evidence type="ECO:0000256" key="1">
    <source>
        <dbReference type="SAM" id="MobiDB-lite"/>
    </source>
</evidence>
<proteinExistence type="predicted"/>
<organism evidence="2 3">
    <name type="scientific">Curvularia kusanoi</name>
    <name type="common">Cochliobolus kusanoi</name>
    <dbReference type="NCBI Taxonomy" id="90978"/>
    <lineage>
        <taxon>Eukaryota</taxon>
        <taxon>Fungi</taxon>
        <taxon>Dikarya</taxon>
        <taxon>Ascomycota</taxon>
        <taxon>Pezizomycotina</taxon>
        <taxon>Dothideomycetes</taxon>
        <taxon>Pleosporomycetidae</taxon>
        <taxon>Pleosporales</taxon>
        <taxon>Pleosporineae</taxon>
        <taxon>Pleosporaceae</taxon>
        <taxon>Curvularia</taxon>
    </lineage>
</organism>
<protein>
    <submittedName>
        <fullName evidence="2">Uncharacterized protein</fullName>
    </submittedName>
</protein>
<feature type="compositionally biased region" description="Low complexity" evidence="1">
    <location>
        <begin position="64"/>
        <end position="76"/>
    </location>
</feature>
<comment type="caution">
    <text evidence="2">The sequence shown here is derived from an EMBL/GenBank/DDBJ whole genome shotgun (WGS) entry which is preliminary data.</text>
</comment>
<feature type="region of interest" description="Disordered" evidence="1">
    <location>
        <begin position="1"/>
        <end position="182"/>
    </location>
</feature>
<reference evidence="2" key="1">
    <citation type="submission" date="2019-04" db="EMBL/GenBank/DDBJ databases">
        <title>Sequencing of skin fungus with MAO and IRED activity.</title>
        <authorList>
            <person name="Marsaioli A.J."/>
            <person name="Bonatto J.M.C."/>
            <person name="Reis Junior O."/>
        </authorList>
    </citation>
    <scope>NUCLEOTIDE SEQUENCE</scope>
    <source>
        <strain evidence="2">30M1</strain>
    </source>
</reference>
<evidence type="ECO:0000313" key="2">
    <source>
        <dbReference type="EMBL" id="KAF3006029.1"/>
    </source>
</evidence>
<feature type="compositionally biased region" description="Basic and acidic residues" evidence="1">
    <location>
        <begin position="77"/>
        <end position="126"/>
    </location>
</feature>